<organism evidence="1">
    <name type="scientific">Arundo donax</name>
    <name type="common">Giant reed</name>
    <name type="synonym">Donax arundinaceus</name>
    <dbReference type="NCBI Taxonomy" id="35708"/>
    <lineage>
        <taxon>Eukaryota</taxon>
        <taxon>Viridiplantae</taxon>
        <taxon>Streptophyta</taxon>
        <taxon>Embryophyta</taxon>
        <taxon>Tracheophyta</taxon>
        <taxon>Spermatophyta</taxon>
        <taxon>Magnoliopsida</taxon>
        <taxon>Liliopsida</taxon>
        <taxon>Poales</taxon>
        <taxon>Poaceae</taxon>
        <taxon>PACMAD clade</taxon>
        <taxon>Arundinoideae</taxon>
        <taxon>Arundineae</taxon>
        <taxon>Arundo</taxon>
    </lineage>
</organism>
<sequence>MQHLLVLSNTGRTSTFRF</sequence>
<reference evidence="1" key="2">
    <citation type="journal article" date="2015" name="Data Brief">
        <title>Shoot transcriptome of the giant reed, Arundo donax.</title>
        <authorList>
            <person name="Barrero R.A."/>
            <person name="Guerrero F.D."/>
            <person name="Moolhuijzen P."/>
            <person name="Goolsby J.A."/>
            <person name="Tidwell J."/>
            <person name="Bellgard S.E."/>
            <person name="Bellgard M.I."/>
        </authorList>
    </citation>
    <scope>NUCLEOTIDE SEQUENCE</scope>
    <source>
        <tissue evidence="1">Shoot tissue taken approximately 20 cm above the soil surface</tissue>
    </source>
</reference>
<evidence type="ECO:0000313" key="1">
    <source>
        <dbReference type="EMBL" id="JAD79879.1"/>
    </source>
</evidence>
<proteinExistence type="predicted"/>
<accession>A0A0A9CU59</accession>
<protein>
    <submittedName>
        <fullName evidence="1">Uncharacterized protein</fullName>
    </submittedName>
</protein>
<dbReference type="EMBL" id="GBRH01218016">
    <property type="protein sequence ID" value="JAD79879.1"/>
    <property type="molecule type" value="Transcribed_RNA"/>
</dbReference>
<reference evidence="1" key="1">
    <citation type="submission" date="2014-09" db="EMBL/GenBank/DDBJ databases">
        <authorList>
            <person name="Magalhaes I.L.F."/>
            <person name="Oliveira U."/>
            <person name="Santos F.R."/>
            <person name="Vidigal T.H.D.A."/>
            <person name="Brescovit A.D."/>
            <person name="Santos A.J."/>
        </authorList>
    </citation>
    <scope>NUCLEOTIDE SEQUENCE</scope>
    <source>
        <tissue evidence="1">Shoot tissue taken approximately 20 cm above the soil surface</tissue>
    </source>
</reference>
<name>A0A0A9CU59_ARUDO</name>
<dbReference type="AlphaFoldDB" id="A0A0A9CU59"/>